<name>A0ABQ7JXM0_9FUNG</name>
<comment type="caution">
    <text evidence="2">The sequence shown here is derived from an EMBL/GenBank/DDBJ whole genome shotgun (WGS) entry which is preliminary data.</text>
</comment>
<feature type="region of interest" description="Disordered" evidence="1">
    <location>
        <begin position="251"/>
        <end position="278"/>
    </location>
</feature>
<dbReference type="Proteomes" id="UP001194696">
    <property type="component" value="Unassembled WGS sequence"/>
</dbReference>
<sequence>MHDSTSWNAQKLTYACSSSFSDECQSQNLSTVMDASCDKHNNPAAVILLVYRIVVDREAIWALSAPIFSQLESITIPYSDIRRYVEPVACLEKLERIHIILDLSFDNCYRCGYGQSGGKNKGRTVLMGMVKKHTENFPGRLKNVTRSLSRTERAYVKITPAPFNDSELFRILPPASGTRFIIFENWWRISARLEETDLSLVHEFDWFPPFIDPQRVLQRCRFLKSISYFKPRCFDWAVEEKKALQNYRLGQNSVDHSPDSHKNPDLANRQDRGQVQDQIISSSSSPLSPLLMNSPPQPPRPAYLTHGLVPLEKIHLAVCNIPMLELDAAAFAFNRSLKYLKIKNFYRLDHIYTPIHLGHGWVDLPVLERLELNVSNTHLYPNMPKALILDPLLLSKCPALVYVKVVDHTLQYKCDEIVPWKPAYLPRITSLYLKGWSALTFNPETLASTKKLEFLKLTMRRPGYCYIPPFNKLREAYGLAENRGGDITSQLSATLSTRPRWTWDWYLPALTYLHLTSEFAYLFEFRMLNGCPALETLRLQMRTETVERLRLISESTLFISGAEGSQERIVAPRLRRLYMIGHWVIADPMVVLPQFLSVAMFPRLEHVVARGWVGVTVAAFVKAVRVRATATATLGGGHLKMVRMDGEEPLMVGVRVALGMSRRSADNRKDRHVLSTRLFYGGKEYVLHRE</sequence>
<gene>
    <name evidence="2" type="ORF">BGZ96_008866</name>
</gene>
<feature type="compositionally biased region" description="Basic and acidic residues" evidence="1">
    <location>
        <begin position="256"/>
        <end position="274"/>
    </location>
</feature>
<reference evidence="2 3" key="1">
    <citation type="journal article" date="2020" name="Fungal Divers.">
        <title>Resolving the Mortierellaceae phylogeny through synthesis of multi-gene phylogenetics and phylogenomics.</title>
        <authorList>
            <person name="Vandepol N."/>
            <person name="Liber J."/>
            <person name="Desiro A."/>
            <person name="Na H."/>
            <person name="Kennedy M."/>
            <person name="Barry K."/>
            <person name="Grigoriev I.V."/>
            <person name="Miller A.N."/>
            <person name="O'Donnell K."/>
            <person name="Stajich J.E."/>
            <person name="Bonito G."/>
        </authorList>
    </citation>
    <scope>NUCLEOTIDE SEQUENCE [LARGE SCALE GENOMIC DNA]</scope>
    <source>
        <strain evidence="2 3">AD045</strain>
    </source>
</reference>
<evidence type="ECO:0000313" key="3">
    <source>
        <dbReference type="Proteomes" id="UP001194696"/>
    </source>
</evidence>
<evidence type="ECO:0000313" key="2">
    <source>
        <dbReference type="EMBL" id="KAG0287187.1"/>
    </source>
</evidence>
<dbReference type="InterPro" id="IPR032675">
    <property type="entry name" value="LRR_dom_sf"/>
</dbReference>
<accession>A0ABQ7JXM0</accession>
<evidence type="ECO:0000256" key="1">
    <source>
        <dbReference type="SAM" id="MobiDB-lite"/>
    </source>
</evidence>
<proteinExistence type="predicted"/>
<protein>
    <submittedName>
        <fullName evidence="2">Uncharacterized protein</fullName>
    </submittedName>
</protein>
<keyword evidence="3" id="KW-1185">Reference proteome</keyword>
<dbReference type="EMBL" id="JAAAIM010000512">
    <property type="protein sequence ID" value="KAG0287187.1"/>
    <property type="molecule type" value="Genomic_DNA"/>
</dbReference>
<dbReference type="SUPFAM" id="SSF52047">
    <property type="entry name" value="RNI-like"/>
    <property type="match status" value="1"/>
</dbReference>
<organism evidence="2 3">
    <name type="scientific">Linnemannia gamsii</name>
    <dbReference type="NCBI Taxonomy" id="64522"/>
    <lineage>
        <taxon>Eukaryota</taxon>
        <taxon>Fungi</taxon>
        <taxon>Fungi incertae sedis</taxon>
        <taxon>Mucoromycota</taxon>
        <taxon>Mortierellomycotina</taxon>
        <taxon>Mortierellomycetes</taxon>
        <taxon>Mortierellales</taxon>
        <taxon>Mortierellaceae</taxon>
        <taxon>Linnemannia</taxon>
    </lineage>
</organism>
<dbReference type="Gene3D" id="3.80.10.10">
    <property type="entry name" value="Ribonuclease Inhibitor"/>
    <property type="match status" value="1"/>
</dbReference>